<sequence length="116" mass="13453">MRKMSAKGERQVVRLQPEVPPRRGGSGICKKNRVFFLKSFGPPFTKPILRIPFYGVVHIRMSKDSSQMCKQSEMSFRPVKFRKHSRESDKKDTSTTFRFNTIRRKFPQQSSGLTVG</sequence>
<protein>
    <submittedName>
        <fullName evidence="2">Uncharacterized protein</fullName>
    </submittedName>
</protein>
<name>A0AAV4RGK5_9ARAC</name>
<reference evidence="2 3" key="1">
    <citation type="submission" date="2021-06" db="EMBL/GenBank/DDBJ databases">
        <title>Caerostris darwini draft genome.</title>
        <authorList>
            <person name="Kono N."/>
            <person name="Arakawa K."/>
        </authorList>
    </citation>
    <scope>NUCLEOTIDE SEQUENCE [LARGE SCALE GENOMIC DNA]</scope>
</reference>
<accession>A0AAV4RGK5</accession>
<dbReference type="AlphaFoldDB" id="A0AAV4RGK5"/>
<evidence type="ECO:0000313" key="3">
    <source>
        <dbReference type="Proteomes" id="UP001054837"/>
    </source>
</evidence>
<feature type="region of interest" description="Disordered" evidence="1">
    <location>
        <begin position="79"/>
        <end position="98"/>
    </location>
</feature>
<gene>
    <name evidence="2" type="ORF">CDAR_607401</name>
</gene>
<comment type="caution">
    <text evidence="2">The sequence shown here is derived from an EMBL/GenBank/DDBJ whole genome shotgun (WGS) entry which is preliminary data.</text>
</comment>
<evidence type="ECO:0000256" key="1">
    <source>
        <dbReference type="SAM" id="MobiDB-lite"/>
    </source>
</evidence>
<dbReference type="EMBL" id="BPLQ01006222">
    <property type="protein sequence ID" value="GIY20820.1"/>
    <property type="molecule type" value="Genomic_DNA"/>
</dbReference>
<dbReference type="Proteomes" id="UP001054837">
    <property type="component" value="Unassembled WGS sequence"/>
</dbReference>
<keyword evidence="3" id="KW-1185">Reference proteome</keyword>
<proteinExistence type="predicted"/>
<evidence type="ECO:0000313" key="2">
    <source>
        <dbReference type="EMBL" id="GIY20820.1"/>
    </source>
</evidence>
<organism evidence="2 3">
    <name type="scientific">Caerostris darwini</name>
    <dbReference type="NCBI Taxonomy" id="1538125"/>
    <lineage>
        <taxon>Eukaryota</taxon>
        <taxon>Metazoa</taxon>
        <taxon>Ecdysozoa</taxon>
        <taxon>Arthropoda</taxon>
        <taxon>Chelicerata</taxon>
        <taxon>Arachnida</taxon>
        <taxon>Araneae</taxon>
        <taxon>Araneomorphae</taxon>
        <taxon>Entelegynae</taxon>
        <taxon>Araneoidea</taxon>
        <taxon>Araneidae</taxon>
        <taxon>Caerostris</taxon>
    </lineage>
</organism>